<evidence type="ECO:0000313" key="1">
    <source>
        <dbReference type="EMBL" id="ODM21272.1"/>
    </source>
</evidence>
<dbReference type="SUPFAM" id="SSF53474">
    <property type="entry name" value="alpha/beta-Hydrolases"/>
    <property type="match status" value="1"/>
</dbReference>
<dbReference type="Proteomes" id="UP000094569">
    <property type="component" value="Unassembled WGS sequence"/>
</dbReference>
<evidence type="ECO:0000313" key="2">
    <source>
        <dbReference type="Proteomes" id="UP000094569"/>
    </source>
</evidence>
<dbReference type="STRING" id="573508.A0A1E3BJW2"/>
<protein>
    <submittedName>
        <fullName evidence="1">Uncharacterized protein</fullName>
    </submittedName>
</protein>
<accession>A0A1E3BJW2</accession>
<organism evidence="1 2">
    <name type="scientific">Aspergillus cristatus</name>
    <name type="common">Chinese Fuzhuan brick tea-fermentation fungus</name>
    <name type="synonym">Eurotium cristatum</name>
    <dbReference type="NCBI Taxonomy" id="573508"/>
    <lineage>
        <taxon>Eukaryota</taxon>
        <taxon>Fungi</taxon>
        <taxon>Dikarya</taxon>
        <taxon>Ascomycota</taxon>
        <taxon>Pezizomycotina</taxon>
        <taxon>Eurotiomycetes</taxon>
        <taxon>Eurotiomycetidae</taxon>
        <taxon>Eurotiales</taxon>
        <taxon>Aspergillaceae</taxon>
        <taxon>Aspergillus</taxon>
        <taxon>Aspergillus subgen. Aspergillus</taxon>
    </lineage>
</organism>
<dbReference type="InterPro" id="IPR029058">
    <property type="entry name" value="AB_hydrolase_fold"/>
</dbReference>
<proteinExistence type="predicted"/>
<dbReference type="VEuPathDB" id="FungiDB:SI65_04325"/>
<gene>
    <name evidence="1" type="ORF">SI65_04325</name>
</gene>
<name>A0A1E3BJW2_ASPCR</name>
<comment type="caution">
    <text evidence="1">The sequence shown here is derived from an EMBL/GenBank/DDBJ whole genome shotgun (WGS) entry which is preliminary data.</text>
</comment>
<dbReference type="EMBL" id="JXNT01000003">
    <property type="protein sequence ID" value="ODM21272.1"/>
    <property type="molecule type" value="Genomic_DNA"/>
</dbReference>
<dbReference type="AlphaFoldDB" id="A0A1E3BJW2"/>
<dbReference type="OrthoDB" id="433474at2759"/>
<sequence length="242" mass="26401">MRYSNVTVISFRLSVINDCKASLINETPTILLNLRSIPIHHKQRPLQHRSQNRDHGHDSQLIGTRVAVDPSTVSDLTPIAIAARGQEVTGLEIFQRTTDDITVARAEELVSEMNVDKPTGGTDMAYGNGDAQHLCFRKAKSSKAPIVLFVPGGSWRSGTYLHSIGSAKVGHLTGEGYAFASNYTLIPSVTVEDSGAHVVTLLGTDPTYLERAGINIHIVRPSSPWTAQITTHWRKSPTVRGQ</sequence>
<dbReference type="Gene3D" id="3.40.50.1820">
    <property type="entry name" value="alpha/beta hydrolase"/>
    <property type="match status" value="1"/>
</dbReference>
<keyword evidence="2" id="KW-1185">Reference proteome</keyword>
<reference evidence="1 2" key="1">
    <citation type="journal article" date="2016" name="BMC Genomics">
        <title>Comparative genomic and transcriptomic analyses of the Fuzhuan brick tea-fermentation fungus Aspergillus cristatus.</title>
        <authorList>
            <person name="Ge Y."/>
            <person name="Wang Y."/>
            <person name="Liu Y."/>
            <person name="Tan Y."/>
            <person name="Ren X."/>
            <person name="Zhang X."/>
            <person name="Hyde K.D."/>
            <person name="Liu Y."/>
            <person name="Liu Z."/>
        </authorList>
    </citation>
    <scope>NUCLEOTIDE SEQUENCE [LARGE SCALE GENOMIC DNA]</scope>
    <source>
        <strain evidence="1 2">GZAAS20.1005</strain>
    </source>
</reference>